<keyword evidence="5 8" id="KW-0489">Methyltransferase</keyword>
<dbReference type="GO" id="GO:0018423">
    <property type="term" value="F:protein C-terminal leucine carboxyl O-methyltransferase activity"/>
    <property type="evidence" value="ECO:0007669"/>
    <property type="project" value="UniProtKB-EC"/>
</dbReference>
<evidence type="ECO:0000256" key="7">
    <source>
        <dbReference type="ARBA" id="ARBA00022691"/>
    </source>
</evidence>
<dbReference type="STRING" id="1507870.A0A1V8SY18"/>
<proteinExistence type="inferred from homology"/>
<dbReference type="PANTHER" id="PTHR13600:SF21">
    <property type="entry name" value="LEUCINE CARBOXYL METHYLTRANSFERASE 1"/>
    <property type="match status" value="1"/>
</dbReference>
<organism evidence="11 12">
    <name type="scientific">Cryoendolithus antarcticus</name>
    <dbReference type="NCBI Taxonomy" id="1507870"/>
    <lineage>
        <taxon>Eukaryota</taxon>
        <taxon>Fungi</taxon>
        <taxon>Dikarya</taxon>
        <taxon>Ascomycota</taxon>
        <taxon>Pezizomycotina</taxon>
        <taxon>Dothideomycetes</taxon>
        <taxon>Dothideomycetidae</taxon>
        <taxon>Cladosporiales</taxon>
        <taxon>Cladosporiaceae</taxon>
        <taxon>Cryoendolithus</taxon>
    </lineage>
</organism>
<feature type="binding site" evidence="9">
    <location>
        <position position="218"/>
    </location>
    <ligand>
        <name>S-adenosyl-L-methionine</name>
        <dbReference type="ChEBI" id="CHEBI:59789"/>
    </ligand>
</feature>
<evidence type="ECO:0000313" key="11">
    <source>
        <dbReference type="EMBL" id="OQO04056.1"/>
    </source>
</evidence>
<accession>A0A1V8SY18</accession>
<feature type="region of interest" description="Disordered" evidence="10">
    <location>
        <begin position="1"/>
        <end position="38"/>
    </location>
</feature>
<evidence type="ECO:0000313" key="12">
    <source>
        <dbReference type="Proteomes" id="UP000192596"/>
    </source>
</evidence>
<keyword evidence="6 8" id="KW-0808">Transferase</keyword>
<evidence type="ECO:0000256" key="5">
    <source>
        <dbReference type="ARBA" id="ARBA00022603"/>
    </source>
</evidence>
<evidence type="ECO:0000256" key="8">
    <source>
        <dbReference type="PIRNR" id="PIRNR016305"/>
    </source>
</evidence>
<comment type="caution">
    <text evidence="11">The sequence shown here is derived from an EMBL/GenBank/DDBJ whole genome shotgun (WGS) entry which is preliminary data.</text>
</comment>
<dbReference type="EMBL" id="NAJO01000023">
    <property type="protein sequence ID" value="OQO04056.1"/>
    <property type="molecule type" value="Genomic_DNA"/>
</dbReference>
<dbReference type="AlphaFoldDB" id="A0A1V8SY18"/>
<dbReference type="GO" id="GO:0032259">
    <property type="term" value="P:methylation"/>
    <property type="evidence" value="ECO:0007669"/>
    <property type="project" value="UniProtKB-KW"/>
</dbReference>
<dbReference type="SUPFAM" id="SSF53335">
    <property type="entry name" value="S-adenosyl-L-methionine-dependent methyltransferases"/>
    <property type="match status" value="1"/>
</dbReference>
<dbReference type="Proteomes" id="UP000192596">
    <property type="component" value="Unassembled WGS sequence"/>
</dbReference>
<keyword evidence="7 8" id="KW-0949">S-adenosyl-L-methionine</keyword>
<comment type="function">
    <text evidence="8">Methylates the carboxyl group of the C-terminal leucine residue of protein phosphatase 2A catalytic subunits to form alpha-leucine ester residues.</text>
</comment>
<comment type="similarity">
    <text evidence="2 8">Belongs to the methyltransferase superfamily. LCMT family.</text>
</comment>
<dbReference type="InterPro" id="IPR016651">
    <property type="entry name" value="LCMT1"/>
</dbReference>
<dbReference type="PANTHER" id="PTHR13600">
    <property type="entry name" value="LEUCINE CARBOXYL METHYLTRANSFERASE"/>
    <property type="match status" value="1"/>
</dbReference>
<dbReference type="EC" id="2.1.1.233" evidence="3 8"/>
<evidence type="ECO:0000256" key="2">
    <source>
        <dbReference type="ARBA" id="ARBA00010703"/>
    </source>
</evidence>
<protein>
    <recommendedName>
        <fullName evidence="4 8">Leucine carboxyl methyltransferase 1</fullName>
        <ecNumber evidence="3 8">2.1.1.233</ecNumber>
    </recommendedName>
</protein>
<dbReference type="InParanoid" id="A0A1V8SY18"/>
<feature type="binding site" evidence="9">
    <location>
        <begin position="192"/>
        <end position="193"/>
    </location>
    <ligand>
        <name>S-adenosyl-L-methionine</name>
        <dbReference type="ChEBI" id="CHEBI:59789"/>
    </ligand>
</feature>
<name>A0A1V8SY18_9PEZI</name>
<feature type="binding site" evidence="9">
    <location>
        <position position="100"/>
    </location>
    <ligand>
        <name>S-adenosyl-L-methionine</name>
        <dbReference type="ChEBI" id="CHEBI:59789"/>
    </ligand>
</feature>
<reference evidence="12" key="1">
    <citation type="submission" date="2017-03" db="EMBL/GenBank/DDBJ databases">
        <title>Genomes of endolithic fungi from Antarctica.</title>
        <authorList>
            <person name="Coleine C."/>
            <person name="Masonjones S."/>
            <person name="Stajich J.E."/>
        </authorList>
    </citation>
    <scope>NUCLEOTIDE SEQUENCE [LARGE SCALE GENOMIC DNA]</scope>
    <source>
        <strain evidence="12">CCFEE 5527</strain>
    </source>
</reference>
<dbReference type="OrthoDB" id="203237at2759"/>
<evidence type="ECO:0000256" key="1">
    <source>
        <dbReference type="ARBA" id="ARBA00000724"/>
    </source>
</evidence>
<dbReference type="Gene3D" id="3.40.50.150">
    <property type="entry name" value="Vaccinia Virus protein VP39"/>
    <property type="match status" value="1"/>
</dbReference>
<dbReference type="InterPro" id="IPR007213">
    <property type="entry name" value="Ppm1/Ppm2/Tcmp"/>
</dbReference>
<evidence type="ECO:0000256" key="6">
    <source>
        <dbReference type="ARBA" id="ARBA00022679"/>
    </source>
</evidence>
<evidence type="ECO:0000256" key="10">
    <source>
        <dbReference type="SAM" id="MobiDB-lite"/>
    </source>
</evidence>
<gene>
    <name evidence="11" type="ORF">B0A48_10699</name>
</gene>
<evidence type="ECO:0000256" key="4">
    <source>
        <dbReference type="ARBA" id="ARBA00017497"/>
    </source>
</evidence>
<keyword evidence="12" id="KW-1185">Reference proteome</keyword>
<comment type="catalytic activity">
    <reaction evidence="1 8">
        <text>[phosphatase 2A protein]-C-terminal L-leucine + S-adenosyl-L-methionine = [phosphatase 2A protein]-C-terminal L-leucine methyl ester + S-adenosyl-L-homocysteine</text>
        <dbReference type="Rhea" id="RHEA:48544"/>
        <dbReference type="Rhea" id="RHEA-COMP:12134"/>
        <dbReference type="Rhea" id="RHEA-COMP:12135"/>
        <dbReference type="ChEBI" id="CHEBI:57856"/>
        <dbReference type="ChEBI" id="CHEBI:59789"/>
        <dbReference type="ChEBI" id="CHEBI:90516"/>
        <dbReference type="ChEBI" id="CHEBI:90517"/>
        <dbReference type="EC" id="2.1.1.233"/>
    </reaction>
</comment>
<feature type="compositionally biased region" description="Polar residues" evidence="10">
    <location>
        <begin position="1"/>
        <end position="10"/>
    </location>
</feature>
<dbReference type="InterPro" id="IPR029063">
    <property type="entry name" value="SAM-dependent_MTases_sf"/>
</dbReference>
<evidence type="ECO:0000256" key="9">
    <source>
        <dbReference type="PIRSR" id="PIRSR016305-1"/>
    </source>
</evidence>
<sequence length="373" mass="41834">MADIPNLNTLRSGHGGVRGRGFRRGGRAIPENDDTSTLPLESEAQTRDRIIQQTDNDATSSRLSAIDLGYLKDRYTKELVPPGEPVARRYPIINRGTYVRSQTIDTLIVKFLNKSKAGDSNIISLGAGSDSRYWRLTEETDFLSYHELDFEANVAPKQAAIDRAFANPGSELTRWQLEDGDDSCSHHLHAIDLRDLAGADPPDLPELDWTLPTLILSECCLCYLPPDTASAVIEYFTSRLQSAVGLVLYEPIRPNDAFGKTMVSNLGSRGIHMQTLQRYHSLDTQRQRMKLAGLDAGQGARDIYQIWESEAWIPKAERERVEGLEWLDEIEEWKLLASHYCVAWGWKGDVFSRAWKGLGGDATDEERRDGPGQ</sequence>
<evidence type="ECO:0000256" key="3">
    <source>
        <dbReference type="ARBA" id="ARBA00012834"/>
    </source>
</evidence>
<feature type="binding site" evidence="9">
    <location>
        <position position="126"/>
    </location>
    <ligand>
        <name>S-adenosyl-L-methionine</name>
        <dbReference type="ChEBI" id="CHEBI:59789"/>
    </ligand>
</feature>
<dbReference type="PIRSF" id="PIRSF016305">
    <property type="entry name" value="LCM_mtfrase"/>
    <property type="match status" value="1"/>
</dbReference>
<dbReference type="FunCoup" id="A0A1V8SY18">
    <property type="interactions" value="1019"/>
</dbReference>
<dbReference type="Pfam" id="PF04072">
    <property type="entry name" value="LCM"/>
    <property type="match status" value="1"/>
</dbReference>